<dbReference type="InterPro" id="IPR045455">
    <property type="entry name" value="NrS-1_pol-like_helicase"/>
</dbReference>
<dbReference type="SUPFAM" id="SSF52540">
    <property type="entry name" value="P-loop containing nucleoside triphosphate hydrolases"/>
    <property type="match status" value="1"/>
</dbReference>
<dbReference type="Proteomes" id="UP000004773">
    <property type="component" value="Unassembled WGS sequence"/>
</dbReference>
<dbReference type="PANTHER" id="PTHR35372">
    <property type="entry name" value="ATP BINDING PROTEIN-RELATED"/>
    <property type="match status" value="1"/>
</dbReference>
<evidence type="ECO:0000313" key="6">
    <source>
        <dbReference type="Proteomes" id="UP000004773"/>
    </source>
</evidence>
<dbReference type="InterPro" id="IPR027417">
    <property type="entry name" value="P-loop_NTPase"/>
</dbReference>
<proteinExistence type="predicted"/>
<dbReference type="InterPro" id="IPR006500">
    <property type="entry name" value="Helicase_put_C_phage/plasmid"/>
</dbReference>
<dbReference type="GO" id="GO:0005524">
    <property type="term" value="F:ATP binding"/>
    <property type="evidence" value="ECO:0007669"/>
    <property type="project" value="UniProtKB-KW"/>
</dbReference>
<accession>A0AA87AYF0</accession>
<evidence type="ECO:0000259" key="4">
    <source>
        <dbReference type="PROSITE" id="PS51206"/>
    </source>
</evidence>
<dbReference type="RefSeq" id="WP_003147562.1">
    <property type="nucleotide sequence ID" value="NZ_GL883584.1"/>
</dbReference>
<evidence type="ECO:0000313" key="5">
    <source>
        <dbReference type="EMBL" id="EGF87045.1"/>
    </source>
</evidence>
<dbReference type="InterPro" id="IPR014015">
    <property type="entry name" value="Helicase_SF3_DNA-vir"/>
</dbReference>
<keyword evidence="2" id="KW-0378">Hydrolase</keyword>
<dbReference type="InterPro" id="IPR014818">
    <property type="entry name" value="Phage/plasmid_primase_P4_C"/>
</dbReference>
<dbReference type="GO" id="GO:0016787">
    <property type="term" value="F:hydrolase activity"/>
    <property type="evidence" value="ECO:0007669"/>
    <property type="project" value="UniProtKB-KW"/>
</dbReference>
<evidence type="ECO:0000256" key="1">
    <source>
        <dbReference type="ARBA" id="ARBA00022741"/>
    </source>
</evidence>
<protein>
    <recommendedName>
        <fullName evidence="4">SF3 helicase domain-containing protein</fullName>
    </recommendedName>
</protein>
<dbReference type="PANTHER" id="PTHR35372:SF2">
    <property type="entry name" value="SF3 HELICASE DOMAIN-CONTAINING PROTEIN"/>
    <property type="match status" value="1"/>
</dbReference>
<dbReference type="SMART" id="SM00885">
    <property type="entry name" value="D5_N"/>
    <property type="match status" value="1"/>
</dbReference>
<name>A0AA87AYF0_9BACL</name>
<keyword evidence="1" id="KW-0547">Nucleotide-binding</keyword>
<reference evidence="5 6" key="1">
    <citation type="submission" date="2011-03" db="EMBL/GenBank/DDBJ databases">
        <title>The Genome Sequence of Gemella haemolysans M341.</title>
        <authorList>
            <consortium name="The Broad Institute Genome Sequencing Platform"/>
            <consortium name="The Broad Institute Genome Sequencing Center for Infectious Disease"/>
            <person name="Earl A."/>
            <person name="Ward D."/>
            <person name="Feldgarden M."/>
            <person name="Gevers D."/>
            <person name="Sibley C.D."/>
            <person name="Field T.R."/>
            <person name="Grinwis M."/>
            <person name="Eshaghurshan C.S."/>
            <person name="Surette M.G."/>
            <person name="Young S.K."/>
            <person name="Zeng Q."/>
            <person name="Gargeya S."/>
            <person name="Fitzgerald M."/>
            <person name="Haas B."/>
            <person name="Abouelleil A."/>
            <person name="Alvarado L."/>
            <person name="Arachchi H.M."/>
            <person name="Berlin A."/>
            <person name="Brown A."/>
            <person name="Chapman S.B."/>
            <person name="Chen Z."/>
            <person name="Dunbar C."/>
            <person name="Freedman E."/>
            <person name="Gearin G."/>
            <person name="Gellesch M."/>
            <person name="Goldberg J."/>
            <person name="Griggs A."/>
            <person name="Gujja S."/>
            <person name="Heilman E.R."/>
            <person name="Heiman D."/>
            <person name="Howarth C."/>
            <person name="Larson L."/>
            <person name="Lui A."/>
            <person name="MacDonald P.J.P."/>
            <person name="Mehta T."/>
            <person name="Montmayeur A."/>
            <person name="Murphy C."/>
            <person name="Neiman D."/>
            <person name="Pearson M."/>
            <person name="Priest M."/>
            <person name="Roberts A."/>
            <person name="Saif S."/>
            <person name="Shea T."/>
            <person name="Shenoy N."/>
            <person name="Sisk P."/>
            <person name="Stolte C."/>
            <person name="Sykes S."/>
            <person name="White J."/>
            <person name="Yandava C."/>
            <person name="Wortman J."/>
            <person name="Nusbaum C."/>
            <person name="Birren B."/>
        </authorList>
    </citation>
    <scope>NUCLEOTIDE SEQUENCE [LARGE SCALE GENOMIC DNA]</scope>
    <source>
        <strain evidence="5 6">M341</strain>
    </source>
</reference>
<dbReference type="AlphaFoldDB" id="A0AA87AYF0"/>
<feature type="domain" description="SF3 helicase" evidence="4">
    <location>
        <begin position="513"/>
        <end position="667"/>
    </location>
</feature>
<dbReference type="InterPro" id="IPR051620">
    <property type="entry name" value="ORF904-like_C"/>
</dbReference>
<organism evidence="5 6">
    <name type="scientific">Gemella haemolysans M341</name>
    <dbReference type="NCBI Taxonomy" id="562981"/>
    <lineage>
        <taxon>Bacteria</taxon>
        <taxon>Bacillati</taxon>
        <taxon>Bacillota</taxon>
        <taxon>Bacilli</taxon>
        <taxon>Bacillales</taxon>
        <taxon>Gemellaceae</taxon>
        <taxon>Gemella</taxon>
    </lineage>
</organism>
<sequence length="814" mass="94691">MIYRQIGLKSNVLNLINTDKTALETLASTNAQTISNDEDIKLYKDKSMLYFISGDIPPNEDGSYTRNDSNLKTRNLIVIDIEDTGLSSQEVQTIIQEKLASYKYLLYSTISHKPNNPRLRLVLEPSRDIVKDEYKPTIQNVIQLLNIKYDKSSCTWSQLQGLPIAVRDNEFIFIKHLDGLPYPVQEAVKEEKKVITNYTASDTNTLLTDEEYTEMFKRYLELDYENINSDENNYNKALGILLSITYDFCYNIISYDVACECSDLLANIGKNPEKYRQENQDKINHAIKSWENNPNYFDNEKSYSMLQRFEIVGNKKDKNFSYLVRYKLNKPILNTGELHWRLYTAGEQWRIENTTVNEKTGKVTVPQVPFYVIAKFLLTHIPIIKSGANEDTALLFFYDFSKGIYTSNDDYIKTCIKKIEIRYKLTKLKDVTEDLRANTRFRKPQRLDYLIAVGNGLFNTKTKTLEPFDPKHFITAKVDTNYNTKALTNYELIKNTYFNFDEWLKSIACNDDEIVTLLWQLINEAINPNKTRRKIAIMLGNGTNGKSTFRQMMINLIGDINISVSTPHELQSRFGLTSLEGKICNYGDEVGTKPLDEMDKLKSISSGESVNYERKNKDVRNYDFKTLLMFNSNEIPPIKDKSDAVLNRLLIIPFKANFEGVKDESIKDEKLNNKIILEYILYTALHLDFDKFIIPEAVKKQLLNYKQENDSVFSFMLYYKDKGYHHVSCFPVRYLTDDYENFCYENGYNTRKRIGNAFTKHLNDNLTTSNYSYELKNHRFTKENTDELNIYGRNIQPLEGHVGRAIKQVVNEQQ</sequence>
<evidence type="ECO:0000256" key="3">
    <source>
        <dbReference type="ARBA" id="ARBA00022840"/>
    </source>
</evidence>
<comment type="caution">
    <text evidence="5">The sequence shown here is derived from an EMBL/GenBank/DDBJ whole genome shotgun (WGS) entry which is preliminary data.</text>
</comment>
<dbReference type="Pfam" id="PF08706">
    <property type="entry name" value="D5_N"/>
    <property type="match status" value="1"/>
</dbReference>
<dbReference type="Pfam" id="PF19263">
    <property type="entry name" value="DUF5906"/>
    <property type="match status" value="1"/>
</dbReference>
<dbReference type="Gene3D" id="3.40.50.300">
    <property type="entry name" value="P-loop containing nucleotide triphosphate hydrolases"/>
    <property type="match status" value="1"/>
</dbReference>
<gene>
    <name evidence="5" type="ORF">HMPREF0428_01415</name>
</gene>
<keyword evidence="3" id="KW-0067">ATP-binding</keyword>
<dbReference type="NCBIfam" id="TIGR01613">
    <property type="entry name" value="primase_Cterm"/>
    <property type="match status" value="1"/>
</dbReference>
<evidence type="ECO:0000256" key="2">
    <source>
        <dbReference type="ARBA" id="ARBA00022801"/>
    </source>
</evidence>
<dbReference type="EMBL" id="ACRO01000030">
    <property type="protein sequence ID" value="EGF87045.1"/>
    <property type="molecule type" value="Genomic_DNA"/>
</dbReference>
<dbReference type="PROSITE" id="PS51206">
    <property type="entry name" value="SF3_HELICASE_1"/>
    <property type="match status" value="1"/>
</dbReference>